<dbReference type="Proteomes" id="UP000267606">
    <property type="component" value="Unassembled WGS sequence"/>
</dbReference>
<gene>
    <name evidence="1" type="ORF">OFLC_LOCUS13755</name>
</gene>
<protein>
    <submittedName>
        <fullName evidence="1 3">Uncharacterized protein</fullName>
    </submittedName>
</protein>
<reference evidence="1 2" key="2">
    <citation type="submission" date="2018-11" db="EMBL/GenBank/DDBJ databases">
        <authorList>
            <consortium name="Pathogen Informatics"/>
        </authorList>
    </citation>
    <scope>NUCLEOTIDE SEQUENCE [LARGE SCALE GENOMIC DNA]</scope>
</reference>
<keyword evidence="2" id="KW-1185">Reference proteome</keyword>
<reference evidence="3" key="1">
    <citation type="submission" date="2016-06" db="UniProtKB">
        <authorList>
            <consortium name="WormBaseParasite"/>
        </authorList>
    </citation>
    <scope>IDENTIFICATION</scope>
</reference>
<name>A0A183I1Z3_9BILA</name>
<organism evidence="3">
    <name type="scientific">Onchocerca flexuosa</name>
    <dbReference type="NCBI Taxonomy" id="387005"/>
    <lineage>
        <taxon>Eukaryota</taxon>
        <taxon>Metazoa</taxon>
        <taxon>Ecdysozoa</taxon>
        <taxon>Nematoda</taxon>
        <taxon>Chromadorea</taxon>
        <taxon>Rhabditida</taxon>
        <taxon>Spirurina</taxon>
        <taxon>Spiruromorpha</taxon>
        <taxon>Filarioidea</taxon>
        <taxon>Onchocercidae</taxon>
        <taxon>Onchocerca</taxon>
    </lineage>
</organism>
<proteinExistence type="predicted"/>
<dbReference type="EMBL" id="UZAJ01040376">
    <property type="protein sequence ID" value="VDP14574.1"/>
    <property type="molecule type" value="Genomic_DNA"/>
</dbReference>
<dbReference type="WBParaSite" id="OFLC_0001375601-mRNA-1">
    <property type="protein sequence ID" value="OFLC_0001375601-mRNA-1"/>
    <property type="gene ID" value="OFLC_0001375601"/>
</dbReference>
<evidence type="ECO:0000313" key="1">
    <source>
        <dbReference type="EMBL" id="VDP14574.1"/>
    </source>
</evidence>
<sequence length="78" mass="9119">MEQLSEFNAGGGKRREMGMQFEWTCIDQKLQVKLIRATSSEPSKATSTQLYALCFMPQRFRSFLTHFWSSSPFIFWGE</sequence>
<dbReference type="AlphaFoldDB" id="A0A183I1Z3"/>
<evidence type="ECO:0000313" key="3">
    <source>
        <dbReference type="WBParaSite" id="OFLC_0001375601-mRNA-1"/>
    </source>
</evidence>
<evidence type="ECO:0000313" key="2">
    <source>
        <dbReference type="Proteomes" id="UP000267606"/>
    </source>
</evidence>
<accession>A0A183I1Z3</accession>